<protein>
    <recommendedName>
        <fullName evidence="3">Ribonucleoside-diphosphate reductase</fullName>
        <ecNumber evidence="3">1.17.4.1</ecNumber>
    </recommendedName>
</protein>
<dbReference type="EMBL" id="LT906555">
    <property type="protein sequence ID" value="SNW63008.1"/>
    <property type="molecule type" value="Genomic_DNA"/>
</dbReference>
<evidence type="ECO:0000256" key="3">
    <source>
        <dbReference type="RuleBase" id="RU003410"/>
    </source>
</evidence>
<dbReference type="EC" id="1.17.4.1" evidence="3"/>
<dbReference type="SUPFAM" id="SSF48168">
    <property type="entry name" value="R1 subunit of ribonucleotide reductase, N-terminal domain"/>
    <property type="match status" value="1"/>
</dbReference>
<dbReference type="PROSITE" id="PS00089">
    <property type="entry name" value="RIBORED_LARGE"/>
    <property type="match status" value="1"/>
</dbReference>
<evidence type="ECO:0000313" key="5">
    <source>
        <dbReference type="EMBL" id="SNW63008.1"/>
    </source>
</evidence>
<keyword evidence="3" id="KW-0215">Deoxyribonucleotide synthesis</keyword>
<keyword evidence="2 3" id="KW-0560">Oxidoreductase</keyword>
<name>A0A2I2L631_9VIRU</name>
<dbReference type="SUPFAM" id="SSF51998">
    <property type="entry name" value="PFL-like glycyl radical enzymes"/>
    <property type="match status" value="2"/>
</dbReference>
<dbReference type="GO" id="GO:0009263">
    <property type="term" value="P:deoxyribonucleotide biosynthetic process"/>
    <property type="evidence" value="ECO:0007669"/>
    <property type="project" value="UniProtKB-KW"/>
</dbReference>
<proteinExistence type="inferred from homology"/>
<dbReference type="PANTHER" id="PTHR11573:SF6">
    <property type="entry name" value="RIBONUCLEOSIDE-DIPHOSPHATE REDUCTASE LARGE SUBUNIT"/>
    <property type="match status" value="1"/>
</dbReference>
<dbReference type="UniPathway" id="UPA00326"/>
<dbReference type="InterPro" id="IPR039718">
    <property type="entry name" value="Rrm1"/>
</dbReference>
<reference evidence="5" key="1">
    <citation type="submission" date="2017-08" db="EMBL/GenBank/DDBJ databases">
        <authorList>
            <consortium name="Urmite Genomes"/>
        </authorList>
    </citation>
    <scope>NUCLEOTIDE SEQUENCE [LARGE SCALE GENOMIC DNA]</scope>
    <source>
        <strain evidence="5">IHUMI-LCC2</strain>
    </source>
</reference>
<comment type="catalytic activity">
    <reaction evidence="3">
        <text>a 2'-deoxyribonucleoside 5'-diphosphate + [thioredoxin]-disulfide + H2O = a ribonucleoside 5'-diphosphate + [thioredoxin]-dithiol</text>
        <dbReference type="Rhea" id="RHEA:23252"/>
        <dbReference type="Rhea" id="RHEA-COMP:10698"/>
        <dbReference type="Rhea" id="RHEA-COMP:10700"/>
        <dbReference type="ChEBI" id="CHEBI:15377"/>
        <dbReference type="ChEBI" id="CHEBI:29950"/>
        <dbReference type="ChEBI" id="CHEBI:50058"/>
        <dbReference type="ChEBI" id="CHEBI:57930"/>
        <dbReference type="ChEBI" id="CHEBI:73316"/>
        <dbReference type="EC" id="1.17.4.1"/>
    </reaction>
</comment>
<evidence type="ECO:0000313" key="6">
    <source>
        <dbReference type="Proteomes" id="UP000236316"/>
    </source>
</evidence>
<evidence type="ECO:0000256" key="1">
    <source>
        <dbReference type="ARBA" id="ARBA00010406"/>
    </source>
</evidence>
<dbReference type="RefSeq" id="YP_009449310.1">
    <property type="nucleotide sequence ID" value="NC_036594.1"/>
</dbReference>
<dbReference type="GeneID" id="35381769"/>
<dbReference type="PANTHER" id="PTHR11573">
    <property type="entry name" value="RIBONUCLEOSIDE-DIPHOSPHATE REDUCTASE LARGE CHAIN"/>
    <property type="match status" value="1"/>
</dbReference>
<gene>
    <name evidence="5" type="ORF">ORPV_1104</name>
</gene>
<comment type="function">
    <text evidence="3">Provides the precursors necessary for DNA synthesis. Catalyzes the biosynthesis of deoxyribonucleotides from the corresponding ribonucleotides.</text>
</comment>
<dbReference type="GO" id="GO:0004748">
    <property type="term" value="F:ribonucleoside-diphosphate reductase activity, thioredoxin disulfide as acceptor"/>
    <property type="evidence" value="ECO:0007669"/>
    <property type="project" value="UniProtKB-EC"/>
</dbReference>
<evidence type="ECO:0000256" key="2">
    <source>
        <dbReference type="ARBA" id="ARBA00023002"/>
    </source>
</evidence>
<dbReference type="NCBIfam" id="TIGR02506">
    <property type="entry name" value="NrdE_NrdA"/>
    <property type="match status" value="1"/>
</dbReference>
<dbReference type="Proteomes" id="UP000236316">
    <property type="component" value="Segment"/>
</dbReference>
<dbReference type="Pfam" id="PF02867">
    <property type="entry name" value="Ribonuc_red_lgC"/>
    <property type="match status" value="1"/>
</dbReference>
<dbReference type="KEGG" id="vg:35381769"/>
<organism evidence="5">
    <name type="scientific">Orpheovirus IHUMI-LCC2</name>
    <dbReference type="NCBI Taxonomy" id="2023057"/>
    <lineage>
        <taxon>Viruses</taxon>
        <taxon>Varidnaviria</taxon>
        <taxon>Bamfordvirae</taxon>
        <taxon>Nucleocytoviricota</taxon>
        <taxon>Megaviricetes</taxon>
        <taxon>Pimascovirales</taxon>
        <taxon>Ocovirineae</taxon>
        <taxon>Orpheoviridae</taxon>
        <taxon>Alphaorpheovirus</taxon>
        <taxon>Alphaorpheovirus massiliense</taxon>
    </lineage>
</organism>
<dbReference type="Gene3D" id="3.20.70.20">
    <property type="match status" value="1"/>
</dbReference>
<accession>A0A2I2L631</accession>
<dbReference type="InterPro" id="IPR013346">
    <property type="entry name" value="NrdE_NrdA_C"/>
</dbReference>
<dbReference type="Pfam" id="PF00317">
    <property type="entry name" value="Ribonuc_red_lgN"/>
    <property type="match status" value="1"/>
</dbReference>
<dbReference type="GO" id="GO:0005524">
    <property type="term" value="F:ATP binding"/>
    <property type="evidence" value="ECO:0007669"/>
    <property type="project" value="InterPro"/>
</dbReference>
<sequence length="913" mass="105540">MDANGYLSQDIQKLGNDLSDYRNVREAGKLFIQELKKNAAKSLNEYNNKMKLRLRKDIHEFLTQHENELQSLITEHSINDLKYDYFGANTLGKLYLSSVKKGEQPIETPQLMHMRVAVELYHDKGIDKVVRAYKEMSNMYYTHASPTLFNAGMHKNQMSSCFLGTTDDSLDSITDNNKRFAMISKEKGALGCDFSRVRHSEIGFDGVSSGVPAMLQTYNSTAGYVDQTGKRKGAMCAFLRPHHIDLFEFCELRLEKEPMYKRTPNLQTALWMPWLFYKRVLKGGNWTLFCPAKTPELNDLWGVEFEKRYMEYENDESISTKYRKVHKAEDILKHIIKCQEESSKPYILHADSSNIKSNQRGIGYIRCMNLCLEIVEFSDVDEIASCNLASLNLRKHSKGYVVQKDTDNEDEIAAELRDKYDFEGLGRCSKHLVENLNQVIDHNFYPLDPKGEELDKIRSLKKILKERLALSISLNKFDDVQECLKLLRTLKEHGPISLPNFIHQPIGIGCSGFAEMLFKLDLALWDGKKINPYTKLLNKMVFACIYYNALAESVQLSILNGEYASFRGYNLDKEKEVEKYLSNGEAHLEDYTRVVQPSPLSQGKLQFDLWKEEYDLLWGKNPKENPRRKASDDNPIPPSYWKQGVIQLVDKDGKVVDEIQPTWEDLRRVIVKYGVANSLLVALMPTASTSQIMMNTESVEMPTGNVYSRRMTTGTVNWINRYLVKDFKKLNIWNEKISQFIQTENGSVSKIERLIQKFPDWFPEFHQTAKEYDRLKYLVNKYRTMWEVKQSAILILAADRARYIDQSQSTNLYFEDVNYDKLYDAHILGFRLGLKTGFYYVHTKASYEIAKLSLSAEVKYALKMLDKEDAEKSKKTVHQRKPMPTNLREETVLKTSADDKVCLRSDPTCLACQ</sequence>
<dbReference type="InterPro" id="IPR008926">
    <property type="entry name" value="RNR_R1-su_N"/>
</dbReference>
<evidence type="ECO:0000259" key="4">
    <source>
        <dbReference type="PROSITE" id="PS00089"/>
    </source>
</evidence>
<keyword evidence="6" id="KW-1185">Reference proteome</keyword>
<dbReference type="InterPro" id="IPR013509">
    <property type="entry name" value="RNR_lsu_N"/>
</dbReference>
<dbReference type="PRINTS" id="PR01183">
    <property type="entry name" value="RIBORDTASEM1"/>
</dbReference>
<feature type="domain" description="Ribonucleotide reductase large subunit" evidence="4">
    <location>
        <begin position="663"/>
        <end position="685"/>
    </location>
</feature>
<dbReference type="OrthoDB" id="2980at10239"/>
<dbReference type="InterPro" id="IPR000788">
    <property type="entry name" value="RNR_lg_C"/>
</dbReference>
<comment type="similarity">
    <text evidence="1 3">Belongs to the ribonucleoside diphosphate reductase large chain family.</text>
</comment>